<dbReference type="Proteomes" id="UP001484535">
    <property type="component" value="Unassembled WGS sequence"/>
</dbReference>
<evidence type="ECO:0008006" key="4">
    <source>
        <dbReference type="Google" id="ProtNLM"/>
    </source>
</evidence>
<dbReference type="Pfam" id="PF26624">
    <property type="entry name" value="DUF8200"/>
    <property type="match status" value="1"/>
</dbReference>
<dbReference type="InterPro" id="IPR058067">
    <property type="entry name" value="CC_3452-like"/>
</dbReference>
<proteinExistence type="predicted"/>
<keyword evidence="1" id="KW-0732">Signal</keyword>
<sequence length="106" mass="11074">MTRRAHLIALSALTLAFAAAPQTALMAQPQGSGAFYVAEIATPMDATRMAAGGVAWACEGTSCVASRGTARPLRICHELKRKAGAITRFTVDGEPLADEQLARCNA</sequence>
<evidence type="ECO:0000313" key="3">
    <source>
        <dbReference type="Proteomes" id="UP001484535"/>
    </source>
</evidence>
<protein>
    <recommendedName>
        <fullName evidence="4">Secreted protein</fullName>
    </recommendedName>
</protein>
<reference evidence="2 3" key="1">
    <citation type="submission" date="2024-05" db="EMBL/GenBank/DDBJ databases">
        <authorList>
            <person name="Park S."/>
        </authorList>
    </citation>
    <scope>NUCLEOTIDE SEQUENCE [LARGE SCALE GENOMIC DNA]</scope>
    <source>
        <strain evidence="2 3">DGU5</strain>
    </source>
</reference>
<dbReference type="EMBL" id="JBDLBR010000005">
    <property type="protein sequence ID" value="MEN7538342.1"/>
    <property type="molecule type" value="Genomic_DNA"/>
</dbReference>
<gene>
    <name evidence="2" type="ORF">ABDJ38_14260</name>
</gene>
<comment type="caution">
    <text evidence="2">The sequence shown here is derived from an EMBL/GenBank/DDBJ whole genome shotgun (WGS) entry which is preliminary data.</text>
</comment>
<dbReference type="InterPro" id="IPR058513">
    <property type="entry name" value="DUF8200"/>
</dbReference>
<dbReference type="RefSeq" id="WP_346785800.1">
    <property type="nucleotide sequence ID" value="NZ_JBDLBR010000005.1"/>
</dbReference>
<organism evidence="2 3">
    <name type="scientific">Aurantiacibacter flavus</name>
    <dbReference type="NCBI Taxonomy" id="3145232"/>
    <lineage>
        <taxon>Bacteria</taxon>
        <taxon>Pseudomonadati</taxon>
        <taxon>Pseudomonadota</taxon>
        <taxon>Alphaproteobacteria</taxon>
        <taxon>Sphingomonadales</taxon>
        <taxon>Erythrobacteraceae</taxon>
        <taxon>Aurantiacibacter</taxon>
    </lineage>
</organism>
<evidence type="ECO:0000313" key="2">
    <source>
        <dbReference type="EMBL" id="MEN7538342.1"/>
    </source>
</evidence>
<feature type="signal peptide" evidence="1">
    <location>
        <begin position="1"/>
        <end position="26"/>
    </location>
</feature>
<keyword evidence="3" id="KW-1185">Reference proteome</keyword>
<dbReference type="NCBIfam" id="NF047636">
    <property type="entry name" value="CC_3452_fam"/>
    <property type="match status" value="1"/>
</dbReference>
<accession>A0ABV0D2P2</accession>
<name>A0ABV0D2P2_9SPHN</name>
<evidence type="ECO:0000256" key="1">
    <source>
        <dbReference type="SAM" id="SignalP"/>
    </source>
</evidence>
<feature type="chain" id="PRO_5045767964" description="Secreted protein" evidence="1">
    <location>
        <begin position="27"/>
        <end position="106"/>
    </location>
</feature>